<dbReference type="EMBL" id="PDLO01000006">
    <property type="protein sequence ID" value="PHK97965.1"/>
    <property type="molecule type" value="Genomic_DNA"/>
</dbReference>
<dbReference type="AlphaFoldDB" id="A0A2G0CDD3"/>
<reference evidence="2 3" key="1">
    <citation type="submission" date="2017-10" db="EMBL/GenBank/DDBJ databases">
        <title>The draft genome sequence of Lewinella marina KCTC 32374.</title>
        <authorList>
            <person name="Wang K."/>
        </authorList>
    </citation>
    <scope>NUCLEOTIDE SEQUENCE [LARGE SCALE GENOMIC DNA]</scope>
    <source>
        <strain evidence="2 3">MKG-38</strain>
    </source>
</reference>
<evidence type="ECO:0000313" key="2">
    <source>
        <dbReference type="EMBL" id="PHK97965.1"/>
    </source>
</evidence>
<feature type="transmembrane region" description="Helical" evidence="1">
    <location>
        <begin position="12"/>
        <end position="30"/>
    </location>
</feature>
<name>A0A2G0CDD3_9BACT</name>
<comment type="caution">
    <text evidence="2">The sequence shown here is derived from an EMBL/GenBank/DDBJ whole genome shotgun (WGS) entry which is preliminary data.</text>
</comment>
<keyword evidence="3" id="KW-1185">Reference proteome</keyword>
<dbReference type="Proteomes" id="UP000226437">
    <property type="component" value="Unassembled WGS sequence"/>
</dbReference>
<evidence type="ECO:0008006" key="4">
    <source>
        <dbReference type="Google" id="ProtNLM"/>
    </source>
</evidence>
<protein>
    <recommendedName>
        <fullName evidence="4">DUF304 domain-containing protein</fullName>
    </recommendedName>
</protein>
<keyword evidence="1" id="KW-1133">Transmembrane helix</keyword>
<sequence length="161" mass="18219">MSEFTYRPTAALRAILLEMAIIAFFTWIVWSDGDTYFLLIFPGFALLLMAVRFGYLINNSLVLEGGALTLHRRTGPDRRVELSDIRRYRIGEFRGQAAHRYRQMVVFHDGGKLTINVSDLYDEAGFIRALEGRLDGKATALVDPSDESPSFLERVANRITG</sequence>
<organism evidence="2 3">
    <name type="scientific">Neolewinella marina</name>
    <dbReference type="NCBI Taxonomy" id="438751"/>
    <lineage>
        <taxon>Bacteria</taxon>
        <taxon>Pseudomonadati</taxon>
        <taxon>Bacteroidota</taxon>
        <taxon>Saprospiria</taxon>
        <taxon>Saprospirales</taxon>
        <taxon>Lewinellaceae</taxon>
        <taxon>Neolewinella</taxon>
    </lineage>
</organism>
<evidence type="ECO:0000313" key="3">
    <source>
        <dbReference type="Proteomes" id="UP000226437"/>
    </source>
</evidence>
<evidence type="ECO:0000256" key="1">
    <source>
        <dbReference type="SAM" id="Phobius"/>
    </source>
</evidence>
<keyword evidence="1" id="KW-0812">Transmembrane</keyword>
<gene>
    <name evidence="2" type="ORF">CGL56_14235</name>
</gene>
<dbReference type="OrthoDB" id="1492718at2"/>
<accession>A0A2G0CDD3</accession>
<keyword evidence="1" id="KW-0472">Membrane</keyword>
<proteinExistence type="predicted"/>
<feature type="transmembrane region" description="Helical" evidence="1">
    <location>
        <begin position="36"/>
        <end position="55"/>
    </location>
</feature>
<dbReference type="RefSeq" id="WP_099107239.1">
    <property type="nucleotide sequence ID" value="NZ_JAATJF010000003.1"/>
</dbReference>